<accession>A0ABS9YNT3</accession>
<evidence type="ECO:0000313" key="1">
    <source>
        <dbReference type="EMBL" id="MCI3277501.1"/>
    </source>
</evidence>
<dbReference type="RefSeq" id="WP_242775273.1">
    <property type="nucleotide sequence ID" value="NZ_JALDAY010000015.1"/>
</dbReference>
<sequence>MISTATVDAIKSELTAHLRSRTEWDELPAVFTMHKGPAGPVLSEVPVPEVLWVAHGHPPTAVAAIAAAAPRMPRSPNGTHLLVRPLQGPLIGVVFRYEAYALRSDSPNPVAREAARRQQAGGSVPDYKDVPGRIEQRCMTAVDLDGGRYMASSGRIAEGEPDATDPVVHYLAFADPDRDQLSGNVVDAVIRLLNAIKPLPTKGATP</sequence>
<dbReference type="EMBL" id="JALDAY010000015">
    <property type="protein sequence ID" value="MCI3277501.1"/>
    <property type="molecule type" value="Genomic_DNA"/>
</dbReference>
<name>A0ABS9YNT3_9ACTN</name>
<gene>
    <name evidence="1" type="ORF">MQP27_41180</name>
</gene>
<keyword evidence="2" id="KW-1185">Reference proteome</keyword>
<organism evidence="1 2">
    <name type="scientific">Streptomyces cylindrosporus</name>
    <dbReference type="NCBI Taxonomy" id="2927583"/>
    <lineage>
        <taxon>Bacteria</taxon>
        <taxon>Bacillati</taxon>
        <taxon>Actinomycetota</taxon>
        <taxon>Actinomycetes</taxon>
        <taxon>Kitasatosporales</taxon>
        <taxon>Streptomycetaceae</taxon>
        <taxon>Streptomyces</taxon>
    </lineage>
</organism>
<proteinExistence type="predicted"/>
<evidence type="ECO:0000313" key="2">
    <source>
        <dbReference type="Proteomes" id="UP001165269"/>
    </source>
</evidence>
<protein>
    <submittedName>
        <fullName evidence="1">Uncharacterized protein</fullName>
    </submittedName>
</protein>
<comment type="caution">
    <text evidence="1">The sequence shown here is derived from an EMBL/GenBank/DDBJ whole genome shotgun (WGS) entry which is preliminary data.</text>
</comment>
<dbReference type="Proteomes" id="UP001165269">
    <property type="component" value="Unassembled WGS sequence"/>
</dbReference>
<reference evidence="1" key="1">
    <citation type="submission" date="2022-03" db="EMBL/GenBank/DDBJ databases">
        <title>Streptomyces 7R015 and 7R016 isolated from Barleria lupulina in Thailand.</title>
        <authorList>
            <person name="Kanchanasin P."/>
            <person name="Phongsopitanun W."/>
            <person name="Tanasupawat S."/>
        </authorList>
    </citation>
    <scope>NUCLEOTIDE SEQUENCE</scope>
    <source>
        <strain evidence="1">7R015</strain>
    </source>
</reference>